<comment type="caution">
    <text evidence="2">The sequence shown here is derived from an EMBL/GenBank/DDBJ whole genome shotgun (WGS) entry which is preliminary data.</text>
</comment>
<keyword evidence="1" id="KW-0175">Coiled coil</keyword>
<dbReference type="EMBL" id="BJUT01000068">
    <property type="protein sequence ID" value="GEK78314.1"/>
    <property type="molecule type" value="Genomic_DNA"/>
</dbReference>
<keyword evidence="3" id="KW-1185">Reference proteome</keyword>
<feature type="coiled-coil region" evidence="1">
    <location>
        <begin position="98"/>
        <end position="125"/>
    </location>
</feature>
<evidence type="ECO:0000256" key="1">
    <source>
        <dbReference type="SAM" id="Coils"/>
    </source>
</evidence>
<accession>A0ABQ0UIN6</accession>
<organism evidence="2 3">
    <name type="scientific">Pseudoalteromonas atlantica</name>
    <name type="common">Alteromonas atlantica</name>
    <dbReference type="NCBI Taxonomy" id="288"/>
    <lineage>
        <taxon>Bacteria</taxon>
        <taxon>Pseudomonadati</taxon>
        <taxon>Pseudomonadota</taxon>
        <taxon>Gammaproteobacteria</taxon>
        <taxon>Alteromonadales</taxon>
        <taxon>Pseudoalteromonadaceae</taxon>
        <taxon>Pseudoalteromonas</taxon>
    </lineage>
</organism>
<sequence>MNTLSSYGIINNNSTNVSLIMFRLIAPLIGLVALSTHAAQDITVYKCTIKGVATFSQTPCADNAEVIKLKQPLVADKYGNNANSPAMPGASVDNYIEIKKIEREIKRHQLTIKNCKEDLADAKQQASYVTQDQANRMGAESIADAIATKTTAIQNRYNALISAVEQQISILQQQKQQLSKQP</sequence>
<evidence type="ECO:0000313" key="3">
    <source>
        <dbReference type="Proteomes" id="UP000321189"/>
    </source>
</evidence>
<protein>
    <recommendedName>
        <fullName evidence="4">RNA-binding protein</fullName>
    </recommendedName>
</protein>
<proteinExistence type="predicted"/>
<name>A0ABQ0UIN6_PSEAF</name>
<reference evidence="2 3" key="1">
    <citation type="submission" date="2019-07" db="EMBL/GenBank/DDBJ databases">
        <title>Whole genome shotgun sequence of Pseudoalteromonas atlantica NBRC 103033.</title>
        <authorList>
            <person name="Hosoyama A."/>
            <person name="Uohara A."/>
            <person name="Ohji S."/>
            <person name="Ichikawa N."/>
        </authorList>
    </citation>
    <scope>NUCLEOTIDE SEQUENCE [LARGE SCALE GENOMIC DNA]</scope>
    <source>
        <strain evidence="2 3">NBRC 103033</strain>
    </source>
</reference>
<evidence type="ECO:0000313" key="2">
    <source>
        <dbReference type="EMBL" id="GEK78314.1"/>
    </source>
</evidence>
<evidence type="ECO:0008006" key="4">
    <source>
        <dbReference type="Google" id="ProtNLM"/>
    </source>
</evidence>
<gene>
    <name evidence="2" type="ORF">PAT01_36180</name>
</gene>
<dbReference type="Proteomes" id="UP000321189">
    <property type="component" value="Unassembled WGS sequence"/>
</dbReference>